<dbReference type="PANTHER" id="PTHR44229:SF4">
    <property type="entry name" value="15-HYDROXYPROSTAGLANDIN DEHYDROGENASE [NAD(+)]"/>
    <property type="match status" value="1"/>
</dbReference>
<proteinExistence type="inferred from homology"/>
<organism evidence="5 6">
    <name type="scientific">Fonsecaea nubica</name>
    <dbReference type="NCBI Taxonomy" id="856822"/>
    <lineage>
        <taxon>Eukaryota</taxon>
        <taxon>Fungi</taxon>
        <taxon>Dikarya</taxon>
        <taxon>Ascomycota</taxon>
        <taxon>Pezizomycotina</taxon>
        <taxon>Eurotiomycetes</taxon>
        <taxon>Chaetothyriomycetidae</taxon>
        <taxon>Chaetothyriales</taxon>
        <taxon>Herpotrichiellaceae</taxon>
        <taxon>Fonsecaea</taxon>
    </lineage>
</organism>
<dbReference type="EMBL" id="LVCJ01000012">
    <property type="protein sequence ID" value="OAL37915.1"/>
    <property type="molecule type" value="Genomic_DNA"/>
</dbReference>
<reference evidence="5 6" key="1">
    <citation type="submission" date="2016-03" db="EMBL/GenBank/DDBJ databases">
        <title>The draft genome sequence of Fonsecaea nubica causative agent of cutaneous subcutaneous infection in human host.</title>
        <authorList>
            <person name="Costa F."/>
            <person name="Sybren D.H."/>
            <person name="Raittz R.T."/>
            <person name="Weiss V.A."/>
            <person name="Leao A.C."/>
            <person name="Gomes R."/>
            <person name="De Souza E.M."/>
            <person name="Pedrosa F.O."/>
            <person name="Steffens M.B."/>
            <person name="Bombassaro A."/>
            <person name="Tadra-Sfeir M.Z."/>
            <person name="Moreno L.F."/>
            <person name="Najafzadeh M.J."/>
            <person name="Felipe M.S."/>
            <person name="Teixeira M."/>
            <person name="Sun J."/>
            <person name="Xi L."/>
            <person name="Castro M.A."/>
            <person name="Vicente V.A."/>
        </authorList>
    </citation>
    <scope>NUCLEOTIDE SEQUENCE [LARGE SCALE GENOMIC DNA]</scope>
    <source>
        <strain evidence="5 6">CBS 269.64</strain>
    </source>
</reference>
<dbReference type="RefSeq" id="XP_022502927.1">
    <property type="nucleotide sequence ID" value="XM_022641052.1"/>
</dbReference>
<dbReference type="InterPro" id="IPR036291">
    <property type="entry name" value="NAD(P)-bd_dom_sf"/>
</dbReference>
<comment type="caution">
    <text evidence="5">The sequence shown here is derived from an EMBL/GenBank/DDBJ whole genome shotgun (WGS) entry which is preliminary data.</text>
</comment>
<dbReference type="Gene3D" id="3.40.50.720">
    <property type="entry name" value="NAD(P)-binding Rossmann-like Domain"/>
    <property type="match status" value="1"/>
</dbReference>
<dbReference type="InterPro" id="IPR002347">
    <property type="entry name" value="SDR_fam"/>
</dbReference>
<keyword evidence="3" id="KW-0560">Oxidoreductase</keyword>
<comment type="similarity">
    <text evidence="1 4">Belongs to the short-chain dehydrogenases/reductases (SDR) family.</text>
</comment>
<accession>A0A178D9Y7</accession>
<dbReference type="OrthoDB" id="5371740at2759"/>
<protein>
    <submittedName>
        <fullName evidence="5">Uncharacterized protein</fullName>
    </submittedName>
</protein>
<evidence type="ECO:0000256" key="1">
    <source>
        <dbReference type="ARBA" id="ARBA00006484"/>
    </source>
</evidence>
<dbReference type="GO" id="GO:0005737">
    <property type="term" value="C:cytoplasm"/>
    <property type="evidence" value="ECO:0007669"/>
    <property type="project" value="TreeGrafter"/>
</dbReference>
<keyword evidence="2" id="KW-0521">NADP</keyword>
<dbReference type="GO" id="GO:0016491">
    <property type="term" value="F:oxidoreductase activity"/>
    <property type="evidence" value="ECO:0007669"/>
    <property type="project" value="UniProtKB-KW"/>
</dbReference>
<dbReference type="InterPro" id="IPR020904">
    <property type="entry name" value="Sc_DH/Rdtase_CS"/>
</dbReference>
<keyword evidence="6" id="KW-1185">Reference proteome</keyword>
<dbReference type="PROSITE" id="PS00061">
    <property type="entry name" value="ADH_SHORT"/>
    <property type="match status" value="1"/>
</dbReference>
<dbReference type="Proteomes" id="UP000185904">
    <property type="component" value="Unassembled WGS sequence"/>
</dbReference>
<gene>
    <name evidence="5" type="ORF">AYO20_02748</name>
</gene>
<dbReference type="PRINTS" id="PR00081">
    <property type="entry name" value="GDHRDH"/>
</dbReference>
<dbReference type="PRINTS" id="PR00080">
    <property type="entry name" value="SDRFAMILY"/>
</dbReference>
<evidence type="ECO:0000256" key="2">
    <source>
        <dbReference type="ARBA" id="ARBA00022857"/>
    </source>
</evidence>
<evidence type="ECO:0000313" key="5">
    <source>
        <dbReference type="EMBL" id="OAL37915.1"/>
    </source>
</evidence>
<sequence length="226" mass="24449">MAVYDPNTAKVAIATGAAKTSIGALAVRNLVKRGWHVAILDILEEQGEKLSAELAPSTIFIKCNVSSYQQQAEAFQKVKQLRGRLDAFIPNAGIVERSSYYIFRHRGSTEVAPEPNTLGIDVTFKAVMYGVQLAIHFMRQNATPGGQIVTVASVAGLYGTSIYPEYSGTKAAVIGFSLAVAPILQKKENIQLNTVAPGIVRAEVVPQALIDANGYEKYVYHHLDSL</sequence>
<dbReference type="GeneID" id="34586171"/>
<evidence type="ECO:0000256" key="4">
    <source>
        <dbReference type="RuleBase" id="RU000363"/>
    </source>
</evidence>
<name>A0A178D9Y7_9EURO</name>
<dbReference type="AlphaFoldDB" id="A0A178D9Y7"/>
<dbReference type="Pfam" id="PF00106">
    <property type="entry name" value="adh_short"/>
    <property type="match status" value="1"/>
</dbReference>
<evidence type="ECO:0000313" key="6">
    <source>
        <dbReference type="Proteomes" id="UP000185904"/>
    </source>
</evidence>
<evidence type="ECO:0000256" key="3">
    <source>
        <dbReference type="ARBA" id="ARBA00023002"/>
    </source>
</evidence>
<dbReference type="SUPFAM" id="SSF51735">
    <property type="entry name" value="NAD(P)-binding Rossmann-fold domains"/>
    <property type="match status" value="1"/>
</dbReference>
<dbReference type="PANTHER" id="PTHR44229">
    <property type="entry name" value="15-HYDROXYPROSTAGLANDIN DEHYDROGENASE [NAD(+)]"/>
    <property type="match status" value="1"/>
</dbReference>